<protein>
    <recommendedName>
        <fullName evidence="3">DUF3352 domain-containing protein</fullName>
    </recommendedName>
</protein>
<evidence type="ECO:0008006" key="3">
    <source>
        <dbReference type="Google" id="ProtNLM"/>
    </source>
</evidence>
<reference evidence="2" key="1">
    <citation type="journal article" date="2020" name="mSystems">
        <title>Genome- and Community-Level Interaction Insights into Carbon Utilization and Element Cycling Functions of Hydrothermarchaeota in Hydrothermal Sediment.</title>
        <authorList>
            <person name="Zhou Z."/>
            <person name="Liu Y."/>
            <person name="Xu W."/>
            <person name="Pan J."/>
            <person name="Luo Z.H."/>
            <person name="Li M."/>
        </authorList>
    </citation>
    <scope>NUCLEOTIDE SEQUENCE [LARGE SCALE GENOMIC DNA]</scope>
    <source>
        <strain evidence="2">HyVt-570</strain>
    </source>
</reference>
<gene>
    <name evidence="2" type="ORF">ENK37_07085</name>
</gene>
<proteinExistence type="predicted"/>
<feature type="chain" id="PRO_5027648390" description="DUF3352 domain-containing protein" evidence="1">
    <location>
        <begin position="30"/>
        <end position="505"/>
    </location>
</feature>
<dbReference type="EMBL" id="DRPZ01000187">
    <property type="protein sequence ID" value="HGY09797.1"/>
    <property type="molecule type" value="Genomic_DNA"/>
</dbReference>
<organism evidence="2">
    <name type="scientific">Oceanithermus profundus</name>
    <dbReference type="NCBI Taxonomy" id="187137"/>
    <lineage>
        <taxon>Bacteria</taxon>
        <taxon>Thermotogati</taxon>
        <taxon>Deinococcota</taxon>
        <taxon>Deinococci</taxon>
        <taxon>Thermales</taxon>
        <taxon>Thermaceae</taxon>
        <taxon>Oceanithermus</taxon>
    </lineage>
</organism>
<accession>A0A7C4ZH73</accession>
<feature type="signal peptide" evidence="1">
    <location>
        <begin position="1"/>
        <end position="29"/>
    </location>
</feature>
<evidence type="ECO:0000313" key="2">
    <source>
        <dbReference type="EMBL" id="HGY09797.1"/>
    </source>
</evidence>
<dbReference type="Proteomes" id="UP000885759">
    <property type="component" value="Unassembled WGS sequence"/>
</dbReference>
<name>A0A7C4ZH73_9DEIN</name>
<evidence type="ECO:0000256" key="1">
    <source>
        <dbReference type="SAM" id="SignalP"/>
    </source>
</evidence>
<dbReference type="AlphaFoldDB" id="A0A7C4ZH73"/>
<keyword evidence="1" id="KW-0732">Signal</keyword>
<sequence>MLYKRPYILILAAVLLLATATAQSLPALAPPGATAGFYTRNLAIKKAFFIDFQLEWNRLGFFDLFKQAADQGGELSADDLQIASEVLNLDLVGREGLIAVYPSGDFFAIARPSADRVDTLIALLNKFMEKPEKRAGWLLERDDSEGLPVYLGHNGELLLAASEGALERFFNGERGLEVPIEGDLAYWAHAQPLWPMLEAQEQLPPELVRALKTFVSFAGALDIEDGGLFTRSRFALDPNQDPALAALFLPSTAAWPLGEQPRGVSAGSYVFDLAAFGDYVTQLAAGFGMEDLNLDLSAFGQHVAFVDAGSEDPQEALSNPLGNLLLVLETKDTLTAEVTLLTWLQSLAGFATPEGEGGFTVEATEVAGMPAKRLAVGMLGNLVLVTGEDRLYLATSERAAALLEASEKLADDPKFVKLAKLYLPEGYTGASYSNNRETLKQAAQMLPLMMMQTVDDPEVQAFTFEFADKLAQFLSFVAERVGSSVSYQETQGSTVEGSGFMEVAW</sequence>
<comment type="caution">
    <text evidence="2">The sequence shown here is derived from an EMBL/GenBank/DDBJ whole genome shotgun (WGS) entry which is preliminary data.</text>
</comment>